<organism evidence="3 4">
    <name type="scientific">Dibothriocephalus latus</name>
    <name type="common">Fish tapeworm</name>
    <name type="synonym">Diphyllobothrium latum</name>
    <dbReference type="NCBI Taxonomy" id="60516"/>
    <lineage>
        <taxon>Eukaryota</taxon>
        <taxon>Metazoa</taxon>
        <taxon>Spiralia</taxon>
        <taxon>Lophotrochozoa</taxon>
        <taxon>Platyhelminthes</taxon>
        <taxon>Cestoda</taxon>
        <taxon>Eucestoda</taxon>
        <taxon>Diphyllobothriidea</taxon>
        <taxon>Diphyllobothriidae</taxon>
        <taxon>Dibothriocephalus</taxon>
    </lineage>
</organism>
<sequence>MRFFQAQEEEEEAGKEGSDEAQKEENKKPASSDTSSKDAVVDAMAVSILGRLPPLFDVTALRKKYMGSEISPTTVVLIQELDRYVYLSPTDRSTVISDRGPPRDARHGGAGTLTCA</sequence>
<dbReference type="Gene3D" id="1.20.1270.280">
    <property type="match status" value="1"/>
</dbReference>
<feature type="region of interest" description="Disordered" evidence="1">
    <location>
        <begin position="92"/>
        <end position="116"/>
    </location>
</feature>
<evidence type="ECO:0000259" key="2">
    <source>
        <dbReference type="Pfam" id="PF18199"/>
    </source>
</evidence>
<dbReference type="InterPro" id="IPR041228">
    <property type="entry name" value="Dynein_C"/>
</dbReference>
<evidence type="ECO:0000256" key="1">
    <source>
        <dbReference type="SAM" id="MobiDB-lite"/>
    </source>
</evidence>
<dbReference type="EMBL" id="UYRU01078455">
    <property type="protein sequence ID" value="VDN29175.1"/>
    <property type="molecule type" value="Genomic_DNA"/>
</dbReference>
<protein>
    <recommendedName>
        <fullName evidence="2">Dynein heavy chain C-terminal domain-containing protein</fullName>
    </recommendedName>
</protein>
<accession>A0A3P7MI37</accession>
<feature type="compositionally biased region" description="Basic and acidic residues" evidence="1">
    <location>
        <begin position="14"/>
        <end position="39"/>
    </location>
</feature>
<reference evidence="3 4" key="1">
    <citation type="submission" date="2018-11" db="EMBL/GenBank/DDBJ databases">
        <authorList>
            <consortium name="Pathogen Informatics"/>
        </authorList>
    </citation>
    <scope>NUCLEOTIDE SEQUENCE [LARGE SCALE GENOMIC DNA]</scope>
</reference>
<gene>
    <name evidence="3" type="ORF">DILT_LOCUS15312</name>
</gene>
<evidence type="ECO:0000313" key="3">
    <source>
        <dbReference type="EMBL" id="VDN29175.1"/>
    </source>
</evidence>
<evidence type="ECO:0000313" key="4">
    <source>
        <dbReference type="Proteomes" id="UP000281553"/>
    </source>
</evidence>
<feature type="region of interest" description="Disordered" evidence="1">
    <location>
        <begin position="1"/>
        <end position="39"/>
    </location>
</feature>
<dbReference type="Proteomes" id="UP000281553">
    <property type="component" value="Unassembled WGS sequence"/>
</dbReference>
<dbReference type="AlphaFoldDB" id="A0A3P7MI37"/>
<feature type="domain" description="Dynein heavy chain C-terminal" evidence="2">
    <location>
        <begin position="24"/>
        <end position="87"/>
    </location>
</feature>
<name>A0A3P7MI37_DIBLA</name>
<keyword evidence="4" id="KW-1185">Reference proteome</keyword>
<proteinExistence type="predicted"/>
<dbReference type="Pfam" id="PF18199">
    <property type="entry name" value="Dynein_C"/>
    <property type="match status" value="1"/>
</dbReference>
<dbReference type="OrthoDB" id="10251809at2759"/>